<name>A0A345ASH0_9CAUD</name>
<proteinExistence type="predicted"/>
<organism evidence="1 2">
    <name type="scientific">Paenibacillus phage C7Cdelta</name>
    <dbReference type="NCBI Taxonomy" id="2249773"/>
    <lineage>
        <taxon>Viruses</taxon>
        <taxon>Duplodnaviria</taxon>
        <taxon>Heunggongvirae</taxon>
        <taxon>Uroviricota</taxon>
        <taxon>Caudoviricetes</taxon>
        <taxon>Halcyonevirus</taxon>
        <taxon>Halcyonevirus C7Cdelta</taxon>
    </lineage>
</organism>
<keyword evidence="2" id="KW-1185">Reference proteome</keyword>
<protein>
    <submittedName>
        <fullName evidence="1">Uncharacterized protein</fullName>
    </submittedName>
</protein>
<reference evidence="2" key="1">
    <citation type="submission" date="2018-06" db="EMBL/GenBank/DDBJ databases">
        <authorList>
            <person name="Merrill B.D."/>
            <person name="Payne A.M."/>
            <person name="Hilton J.A."/>
            <person name="Ward A.T."/>
            <person name="Fajardo C.P."/>
            <person name="Mangohig J."/>
            <person name="Hope S."/>
            <person name="Tsourkas P.K."/>
        </authorList>
    </citation>
    <scope>NUCLEOTIDE SEQUENCE [LARGE SCALE GENOMIC DNA]</scope>
</reference>
<accession>A0A345ASH0</accession>
<dbReference type="EMBL" id="MH431938">
    <property type="protein sequence ID" value="AXF39774.1"/>
    <property type="molecule type" value="Genomic_DNA"/>
</dbReference>
<evidence type="ECO:0000313" key="1">
    <source>
        <dbReference type="EMBL" id="AXF39774.1"/>
    </source>
</evidence>
<gene>
    <name evidence="1" type="ORF">C7CDELTA_13</name>
</gene>
<dbReference type="Proteomes" id="UP000255577">
    <property type="component" value="Genome"/>
</dbReference>
<evidence type="ECO:0000313" key="2">
    <source>
        <dbReference type="Proteomes" id="UP000255577"/>
    </source>
</evidence>
<sequence>MLKPDIKPGDILIMKGYKAYEVIDGEAYSYNEGDLTVNEVDEDNQRIGNPQELKIKVSNPVIDVIR</sequence>